<dbReference type="Pfam" id="PF02738">
    <property type="entry name" value="MoCoBD_1"/>
    <property type="match status" value="1"/>
</dbReference>
<dbReference type="SUPFAM" id="SSF56003">
    <property type="entry name" value="Molybdenum cofactor-binding domain"/>
    <property type="match status" value="2"/>
</dbReference>
<evidence type="ECO:0000259" key="1">
    <source>
        <dbReference type="SMART" id="SM01008"/>
    </source>
</evidence>
<dbReference type="InterPro" id="IPR008274">
    <property type="entry name" value="AldOxase/xan_DH_MoCoBD1"/>
</dbReference>
<dbReference type="PROSITE" id="PS51318">
    <property type="entry name" value="TAT"/>
    <property type="match status" value="1"/>
</dbReference>
<dbReference type="Pfam" id="PF20256">
    <property type="entry name" value="MoCoBD_2"/>
    <property type="match status" value="2"/>
</dbReference>
<dbReference type="Gene3D" id="3.30.365.10">
    <property type="entry name" value="Aldehyde oxidase/xanthine dehydrogenase, molybdopterin binding domain"/>
    <property type="match status" value="4"/>
</dbReference>
<dbReference type="Proteomes" id="UP001243009">
    <property type="component" value="Unassembled WGS sequence"/>
</dbReference>
<dbReference type="PANTHER" id="PTHR47495">
    <property type="entry name" value="ALDEHYDE DEHYDROGENASE"/>
    <property type="match status" value="1"/>
</dbReference>
<dbReference type="InterPro" id="IPR000674">
    <property type="entry name" value="Ald_Oxase/Xan_DH_a/b"/>
</dbReference>
<dbReference type="InterPro" id="IPR046867">
    <property type="entry name" value="AldOxase/xan_DH_MoCoBD2"/>
</dbReference>
<dbReference type="Gene3D" id="3.90.1170.50">
    <property type="entry name" value="Aldehyde oxidase/xanthine dehydrogenase, a/b hammerhead"/>
    <property type="match status" value="1"/>
</dbReference>
<name>A0ABT9DUT4_9PROT</name>
<dbReference type="InterPro" id="IPR037165">
    <property type="entry name" value="AldOxase/xan_DH_Mopterin-bd_sf"/>
</dbReference>
<protein>
    <submittedName>
        <fullName evidence="2">Molybdopterin-dependent oxidoreductase</fullName>
    </submittedName>
</protein>
<reference evidence="2 3" key="1">
    <citation type="submission" date="2023-08" db="EMBL/GenBank/DDBJ databases">
        <title>The draft genome sequence of Paracraurococcus sp. LOR1-02.</title>
        <authorList>
            <person name="Kingkaew E."/>
            <person name="Tanasupawat S."/>
        </authorList>
    </citation>
    <scope>NUCLEOTIDE SEQUENCE [LARGE SCALE GENOMIC DNA]</scope>
    <source>
        <strain evidence="2 3">LOR1-02</strain>
    </source>
</reference>
<dbReference type="PIRSF" id="PIRSF036389">
    <property type="entry name" value="IOR_B"/>
    <property type="match status" value="1"/>
</dbReference>
<evidence type="ECO:0000313" key="3">
    <source>
        <dbReference type="Proteomes" id="UP001243009"/>
    </source>
</evidence>
<accession>A0ABT9DUT4</accession>
<dbReference type="EMBL" id="JAUTWS010000003">
    <property type="protein sequence ID" value="MDO9707657.1"/>
    <property type="molecule type" value="Genomic_DNA"/>
</dbReference>
<feature type="domain" description="Aldehyde oxidase/xanthine dehydrogenase a/b hammerhead" evidence="1">
    <location>
        <begin position="215"/>
        <end position="304"/>
    </location>
</feature>
<gene>
    <name evidence="2" type="ORF">Q7A36_04810</name>
</gene>
<comment type="caution">
    <text evidence="2">The sequence shown here is derived from an EMBL/GenBank/DDBJ whole genome shotgun (WGS) entry which is preliminary data.</text>
</comment>
<dbReference type="RefSeq" id="WP_305102525.1">
    <property type="nucleotide sequence ID" value="NZ_JAUTWS010000003.1"/>
</dbReference>
<keyword evidence="3" id="KW-1185">Reference proteome</keyword>
<organism evidence="2 3">
    <name type="scientific">Paracraurococcus lichenis</name>
    <dbReference type="NCBI Taxonomy" id="3064888"/>
    <lineage>
        <taxon>Bacteria</taxon>
        <taxon>Pseudomonadati</taxon>
        <taxon>Pseudomonadota</taxon>
        <taxon>Alphaproteobacteria</taxon>
        <taxon>Acetobacterales</taxon>
        <taxon>Roseomonadaceae</taxon>
        <taxon>Paracraurococcus</taxon>
    </lineage>
</organism>
<dbReference type="PANTHER" id="PTHR47495:SF3">
    <property type="entry name" value="BLR6219 PROTEIN"/>
    <property type="match status" value="1"/>
</dbReference>
<sequence>MLASFRIEKAGRRDLLKASIAAGGLALVLRAPRANAQAAKKYGAEGMPHGTVNDPRIFVSVATDGTVTIVCHRSEMGQGVRTGMPMILADELGADWAKVKIVQAQGDEARFGNQDTDGSRSTRHFLKPMREAGAAARMMLEAAAAQRLGVPAAEVETQVHRIVHKPSGRSLGFGEVAEAAAKQPVPAQVRLKDPSSFRYIGKGNVRLLDSPDIVVGRAKFSQDTRLDGQLYAVIARPPVWGGKVAKLDDSAALKVPGVVKVVQLAGTPAPAKFAPLGGVAVVASNTWAAMQGREALTIDWDDGPHAVYDSDSYRTQLFEATRKPGKVARSEGDAEKAIAGAPRRLAAEYYVPHHAHATMEPPAATAVVADGKCTLWACVQSPQGTRDDVAKALGLEADKVTVNVTLLGGGFGRKSKCDFAIEAALLSRAMDGKPVKVVWTREDDIRNGFYHTVHATRVEAGLDANGKPVGWLERVAFPTILSTFAPDPKSPMPLELGMGLVDVPFAIPNIRMESGQAEAHTRIGWFRSVINIPQAFAAQSFAAELAHAAGRDQKDYLLELIGPPRILDLSGLPDPYWNNGEDYQVYPIDTGRLRKVVEVAAEKIGWGRQMPARRGLGIAVHRSFVSYVATAVEAAVDERGNLSVPRVEVAVDAGFTVNPERVRSQFEGACVMGMTIANKSELTYQKGRTVQSNFDGYEVARMPDAPREVNVHVIPHGIDVPAGGVGEPGVPPFIPALCNAIFAATGKRIRSLPIRDQLSA</sequence>
<proteinExistence type="predicted"/>
<dbReference type="SMART" id="SM01008">
    <property type="entry name" value="Ald_Xan_dh_C"/>
    <property type="match status" value="1"/>
</dbReference>
<dbReference type="InterPro" id="IPR052516">
    <property type="entry name" value="N-heterocyclic_Hydroxylase"/>
</dbReference>
<evidence type="ECO:0000313" key="2">
    <source>
        <dbReference type="EMBL" id="MDO9707657.1"/>
    </source>
</evidence>
<dbReference type="InterPro" id="IPR012368">
    <property type="entry name" value="OxRdtase_Mopterin-bd_su_IorB"/>
</dbReference>
<dbReference type="InterPro" id="IPR006311">
    <property type="entry name" value="TAT_signal"/>
</dbReference>